<keyword evidence="3" id="KW-0949">S-adenosyl-L-methionine</keyword>
<dbReference type="PANTHER" id="PTHR43712:SF2">
    <property type="entry name" value="O-METHYLTRANSFERASE CICE"/>
    <property type="match status" value="1"/>
</dbReference>
<keyword evidence="2" id="KW-0808">Transferase</keyword>
<sequence>MDRDPVYESITFDLWRSKCLVAAAELSIADHLASGPLSLDELAARCDCPAQRVMRLLRPLIGEGFFSRNQAGEYCNSEKTERLRSDHPQTLLPIALQFAWTRDQGWWKVADSVRTGRTGYQLEFGQELFEHLADNEKLAANFDRAMTALYSAETDGIVHGFNFGDVERLMDVGGGNGSTLVPILQQYDHLQGVLFDQDHVVERAKEALAESPVFDRIEFQTGDFFAPIEHRADTIMLRHVIHDWDWDDSQTILRHCRDSVGPDGQVLVVEMVVPEDDRPHPAKWLDAVMMIVTGGWERTEEQYRELFDGAGLRLDRVISATVPHARVSETIEILVGKPTTA</sequence>
<dbReference type="KEGG" id="mspg:F6B93_12735"/>
<dbReference type="Pfam" id="PF00891">
    <property type="entry name" value="Methyltransf_2"/>
    <property type="match status" value="1"/>
</dbReference>
<evidence type="ECO:0000256" key="4">
    <source>
        <dbReference type="PIRSR" id="PIRSR005739-1"/>
    </source>
</evidence>
<dbReference type="GO" id="GO:0032259">
    <property type="term" value="P:methylation"/>
    <property type="evidence" value="ECO:0007669"/>
    <property type="project" value="UniProtKB-KW"/>
</dbReference>
<dbReference type="Proteomes" id="UP000682202">
    <property type="component" value="Chromosome"/>
</dbReference>
<dbReference type="GO" id="GO:0008171">
    <property type="term" value="F:O-methyltransferase activity"/>
    <property type="evidence" value="ECO:0007669"/>
    <property type="project" value="InterPro"/>
</dbReference>
<dbReference type="InterPro" id="IPR016461">
    <property type="entry name" value="COMT-like"/>
</dbReference>
<keyword evidence="1 7" id="KW-0489">Methyltransferase</keyword>
<dbReference type="PANTHER" id="PTHR43712">
    <property type="entry name" value="PUTATIVE (AFU_ORTHOLOGUE AFUA_4G14580)-RELATED"/>
    <property type="match status" value="1"/>
</dbReference>
<dbReference type="InterPro" id="IPR036390">
    <property type="entry name" value="WH_DNA-bd_sf"/>
</dbReference>
<evidence type="ECO:0000259" key="5">
    <source>
        <dbReference type="Pfam" id="PF00891"/>
    </source>
</evidence>
<accession>A0A975PXI5</accession>
<dbReference type="InterPro" id="IPR012967">
    <property type="entry name" value="COMT_dimerisation"/>
</dbReference>
<feature type="domain" description="O-methyltransferase dimerisation" evidence="6">
    <location>
        <begin position="12"/>
        <end position="78"/>
    </location>
</feature>
<name>A0A975PXI5_9MYCO</name>
<reference evidence="7" key="1">
    <citation type="submission" date="2019-12" db="EMBL/GenBank/DDBJ databases">
        <title>Mycobacterium spongiae sp. nov.</title>
        <authorList>
            <person name="Stinear T."/>
        </authorList>
    </citation>
    <scope>NUCLEOTIDE SEQUENCE</scope>
    <source>
        <strain evidence="7">FSD4b-SM</strain>
    </source>
</reference>
<dbReference type="SUPFAM" id="SSF46785">
    <property type="entry name" value="Winged helix' DNA-binding domain"/>
    <property type="match status" value="1"/>
</dbReference>
<dbReference type="PIRSF" id="PIRSF005739">
    <property type="entry name" value="O-mtase"/>
    <property type="match status" value="1"/>
</dbReference>
<keyword evidence="8" id="KW-1185">Reference proteome</keyword>
<dbReference type="Pfam" id="PF08100">
    <property type="entry name" value="Dimerisation"/>
    <property type="match status" value="1"/>
</dbReference>
<evidence type="ECO:0000313" key="8">
    <source>
        <dbReference type="Proteomes" id="UP000682202"/>
    </source>
</evidence>
<evidence type="ECO:0000259" key="6">
    <source>
        <dbReference type="Pfam" id="PF08100"/>
    </source>
</evidence>
<organism evidence="7 8">
    <name type="scientific">Mycobacterium spongiae</name>
    <dbReference type="NCBI Taxonomy" id="886343"/>
    <lineage>
        <taxon>Bacteria</taxon>
        <taxon>Bacillati</taxon>
        <taxon>Actinomycetota</taxon>
        <taxon>Actinomycetes</taxon>
        <taxon>Mycobacteriales</taxon>
        <taxon>Mycobacteriaceae</taxon>
        <taxon>Mycobacterium</taxon>
    </lineage>
</organism>
<dbReference type="InterPro" id="IPR029063">
    <property type="entry name" value="SAM-dependent_MTases_sf"/>
</dbReference>
<evidence type="ECO:0000313" key="7">
    <source>
        <dbReference type="EMBL" id="QUR67859.1"/>
    </source>
</evidence>
<evidence type="ECO:0000256" key="1">
    <source>
        <dbReference type="ARBA" id="ARBA00022603"/>
    </source>
</evidence>
<dbReference type="PROSITE" id="PS51683">
    <property type="entry name" value="SAM_OMT_II"/>
    <property type="match status" value="1"/>
</dbReference>
<protein>
    <submittedName>
        <fullName evidence="7">Methyltransferase domain-containing protein</fullName>
    </submittedName>
</protein>
<evidence type="ECO:0000256" key="3">
    <source>
        <dbReference type="ARBA" id="ARBA00022691"/>
    </source>
</evidence>
<feature type="active site" description="Proton acceptor" evidence="4">
    <location>
        <position position="242"/>
    </location>
</feature>
<dbReference type="SUPFAM" id="SSF53335">
    <property type="entry name" value="S-adenosyl-L-methionine-dependent methyltransferases"/>
    <property type="match status" value="1"/>
</dbReference>
<dbReference type="RefSeq" id="WP_211695432.1">
    <property type="nucleotide sequence ID" value="NZ_CP046600.1"/>
</dbReference>
<dbReference type="Gene3D" id="3.40.50.150">
    <property type="entry name" value="Vaccinia Virus protein VP39"/>
    <property type="match status" value="1"/>
</dbReference>
<proteinExistence type="predicted"/>
<feature type="domain" description="O-methyltransferase C-terminal" evidence="5">
    <location>
        <begin position="106"/>
        <end position="312"/>
    </location>
</feature>
<dbReference type="Gene3D" id="1.10.10.10">
    <property type="entry name" value="Winged helix-like DNA-binding domain superfamily/Winged helix DNA-binding domain"/>
    <property type="match status" value="1"/>
</dbReference>
<dbReference type="EMBL" id="CP046600">
    <property type="protein sequence ID" value="QUR67859.1"/>
    <property type="molecule type" value="Genomic_DNA"/>
</dbReference>
<gene>
    <name evidence="7" type="ORF">F6B93_12735</name>
</gene>
<evidence type="ECO:0000256" key="2">
    <source>
        <dbReference type="ARBA" id="ARBA00022679"/>
    </source>
</evidence>
<dbReference type="InterPro" id="IPR001077">
    <property type="entry name" value="COMT_C"/>
</dbReference>
<dbReference type="GO" id="GO:0046983">
    <property type="term" value="F:protein dimerization activity"/>
    <property type="evidence" value="ECO:0007669"/>
    <property type="project" value="InterPro"/>
</dbReference>
<dbReference type="AlphaFoldDB" id="A0A975PXI5"/>
<dbReference type="InterPro" id="IPR036388">
    <property type="entry name" value="WH-like_DNA-bd_sf"/>
</dbReference>